<dbReference type="EMBL" id="CACVAR010000015">
    <property type="protein sequence ID" value="CAA6798676.1"/>
    <property type="molecule type" value="Genomic_DNA"/>
</dbReference>
<dbReference type="AlphaFoldDB" id="A0A6S6RT88"/>
<keyword evidence="1" id="KW-0472">Membrane</keyword>
<name>A0A6S6RT88_9BACT</name>
<organism evidence="2">
    <name type="scientific">uncultured Sulfurovum sp</name>
    <dbReference type="NCBI Taxonomy" id="269237"/>
    <lineage>
        <taxon>Bacteria</taxon>
        <taxon>Pseudomonadati</taxon>
        <taxon>Campylobacterota</taxon>
        <taxon>Epsilonproteobacteria</taxon>
        <taxon>Campylobacterales</taxon>
        <taxon>Sulfurovaceae</taxon>
        <taxon>Sulfurovum</taxon>
        <taxon>environmental samples</taxon>
    </lineage>
</organism>
<reference evidence="2" key="1">
    <citation type="submission" date="2020-01" db="EMBL/GenBank/DDBJ databases">
        <authorList>
            <person name="Meier V. D."/>
            <person name="Meier V D."/>
        </authorList>
    </citation>
    <scope>NUCLEOTIDE SEQUENCE</scope>
    <source>
        <strain evidence="2">HLG_WM_MAG_03</strain>
    </source>
</reference>
<proteinExistence type="predicted"/>
<evidence type="ECO:0000256" key="1">
    <source>
        <dbReference type="SAM" id="Phobius"/>
    </source>
</evidence>
<feature type="transmembrane region" description="Helical" evidence="1">
    <location>
        <begin position="48"/>
        <end position="68"/>
    </location>
</feature>
<feature type="transmembrane region" description="Helical" evidence="1">
    <location>
        <begin position="88"/>
        <end position="108"/>
    </location>
</feature>
<evidence type="ECO:0000313" key="2">
    <source>
        <dbReference type="EMBL" id="CAA6798676.1"/>
    </source>
</evidence>
<sequence>MDYMFETGFLGTRAPYFMDFVFIIVALLPFLVLAAIVMARVKSYKLHALSQSVIFVISVIVVSYFEYGVRVGGGFEKFMEGSNTSHNYALYVLIFHIIIAIFTIIIWAKTIWSARKAEKKGTLPGSSSLAHKRAGQLTFFAIFMTSFTGIWVYVLLFIY</sequence>
<dbReference type="InterPro" id="IPR007352">
    <property type="entry name" value="DUF420"/>
</dbReference>
<dbReference type="Pfam" id="PF04238">
    <property type="entry name" value="DUF420"/>
    <property type="match status" value="1"/>
</dbReference>
<keyword evidence="1" id="KW-0812">Transmembrane</keyword>
<feature type="transmembrane region" description="Helical" evidence="1">
    <location>
        <begin position="20"/>
        <end position="41"/>
    </location>
</feature>
<gene>
    <name evidence="2" type="ORF">HELGO_WM28237</name>
</gene>
<feature type="transmembrane region" description="Helical" evidence="1">
    <location>
        <begin position="137"/>
        <end position="158"/>
    </location>
</feature>
<protein>
    <recommendedName>
        <fullName evidence="3">DUF420 domain-containing protein</fullName>
    </recommendedName>
</protein>
<keyword evidence="1" id="KW-1133">Transmembrane helix</keyword>
<accession>A0A6S6RT88</accession>
<evidence type="ECO:0008006" key="3">
    <source>
        <dbReference type="Google" id="ProtNLM"/>
    </source>
</evidence>